<comment type="similarity">
    <text evidence="1">Belongs to the NAD(P)-dependent epimerase/dehydratase family.</text>
</comment>
<evidence type="ECO:0000256" key="5">
    <source>
        <dbReference type="ARBA" id="ARBA00066604"/>
    </source>
</evidence>
<accession>B3RV82</accession>
<evidence type="ECO:0000256" key="4">
    <source>
        <dbReference type="ARBA" id="ARBA00060557"/>
    </source>
</evidence>
<feature type="region of interest" description="Disordered" evidence="7">
    <location>
        <begin position="1"/>
        <end position="21"/>
    </location>
</feature>
<dbReference type="FunCoup" id="B3RV82">
    <property type="interactions" value="35"/>
</dbReference>
<evidence type="ECO:0000256" key="3">
    <source>
        <dbReference type="ARBA" id="ARBA00059023"/>
    </source>
</evidence>
<dbReference type="EC" id="1.1.1.103" evidence="5"/>
<dbReference type="CTD" id="6752704"/>
<dbReference type="PANTHER" id="PTHR42687">
    <property type="entry name" value="L-THREONINE 3-DEHYDROGENASE"/>
    <property type="match status" value="1"/>
</dbReference>
<dbReference type="Gene3D" id="3.40.50.720">
    <property type="entry name" value="NAD(P)-binding Rossmann-like Domain"/>
    <property type="match status" value="1"/>
</dbReference>
<comment type="catalytic activity">
    <reaction evidence="2">
        <text>L-threonine + NAD(+) = (2S)-2-amino-3-oxobutanoate + NADH + H(+)</text>
        <dbReference type="Rhea" id="RHEA:13161"/>
        <dbReference type="ChEBI" id="CHEBI:15378"/>
        <dbReference type="ChEBI" id="CHEBI:57540"/>
        <dbReference type="ChEBI" id="CHEBI:57926"/>
        <dbReference type="ChEBI" id="CHEBI:57945"/>
        <dbReference type="ChEBI" id="CHEBI:78948"/>
        <dbReference type="EC" id="1.1.1.103"/>
    </reaction>
</comment>
<dbReference type="SUPFAM" id="SSF51735">
    <property type="entry name" value="NAD(P)-binding Rossmann-fold domains"/>
    <property type="match status" value="1"/>
</dbReference>
<sequence length="302" mass="34540">RQLYGNDSIINSDINKPTDEESHDGPFCYINVVNKNDMQKCIVENKVDWLVHYSALLSAVGEQNPELAMQVNIDGFQNVIDIARQYRLRIFCPSTIGAFGADSPRNPTPDITIQRPRTIYGVSKVYMELLGEYYHHRFGVDFRSLRYPGIISAGMPGGGTTDYAIEMFYAALRTGKYKCYLRKDSRLPMMYLPDCIRATAEILQAPDETFRMRTYNVTAMSFTPEELAYEIKKYVPHFEISYEPDARQAIADSWPEVFDDSNARRDWGWQHEYDLSAMVAEMITLVKAQTEETDRVATAAAI</sequence>
<evidence type="ECO:0000256" key="2">
    <source>
        <dbReference type="ARBA" id="ARBA00050613"/>
    </source>
</evidence>
<feature type="non-terminal residue" evidence="9">
    <location>
        <position position="1"/>
    </location>
</feature>
<dbReference type="Proteomes" id="UP000009022">
    <property type="component" value="Unassembled WGS sequence"/>
</dbReference>
<keyword evidence="10" id="KW-1185">Reference proteome</keyword>
<evidence type="ECO:0000256" key="6">
    <source>
        <dbReference type="ARBA" id="ARBA00069940"/>
    </source>
</evidence>
<dbReference type="GeneID" id="6752704"/>
<name>B3RV82_TRIAD</name>
<dbReference type="InParanoid" id="B3RV82"/>
<dbReference type="KEGG" id="tad:TRIADDRAFT_24631"/>
<dbReference type="EMBL" id="DS985244">
    <property type="protein sequence ID" value="EDV25458.1"/>
    <property type="molecule type" value="Genomic_DNA"/>
</dbReference>
<proteinExistence type="inferred from homology"/>
<dbReference type="GO" id="GO:0008743">
    <property type="term" value="F:L-threonine 3-dehydrogenase activity"/>
    <property type="evidence" value="ECO:0000318"/>
    <property type="project" value="GO_Central"/>
</dbReference>
<feature type="domain" description="NAD-dependent epimerase/dehydratase" evidence="8">
    <location>
        <begin position="16"/>
        <end position="217"/>
    </location>
</feature>
<evidence type="ECO:0000259" key="8">
    <source>
        <dbReference type="Pfam" id="PF01370"/>
    </source>
</evidence>
<dbReference type="GO" id="GO:0006567">
    <property type="term" value="P:L-threonine catabolic process"/>
    <property type="evidence" value="ECO:0000318"/>
    <property type="project" value="GO_Central"/>
</dbReference>
<reference evidence="9 10" key="1">
    <citation type="journal article" date="2008" name="Nature">
        <title>The Trichoplax genome and the nature of placozoans.</title>
        <authorList>
            <person name="Srivastava M."/>
            <person name="Begovic E."/>
            <person name="Chapman J."/>
            <person name="Putnam N.H."/>
            <person name="Hellsten U."/>
            <person name="Kawashima T."/>
            <person name="Kuo A."/>
            <person name="Mitros T."/>
            <person name="Salamov A."/>
            <person name="Carpenter M.L."/>
            <person name="Signorovitch A.Y."/>
            <person name="Moreno M.A."/>
            <person name="Kamm K."/>
            <person name="Grimwood J."/>
            <person name="Schmutz J."/>
            <person name="Shapiro H."/>
            <person name="Grigoriev I.V."/>
            <person name="Buss L.W."/>
            <person name="Schierwater B."/>
            <person name="Dellaporta S.L."/>
            <person name="Rokhsar D.S."/>
        </authorList>
    </citation>
    <scope>NUCLEOTIDE SEQUENCE [LARGE SCALE GENOMIC DNA]</scope>
    <source>
        <strain evidence="9 10">Grell-BS-1999</strain>
    </source>
</reference>
<dbReference type="InterPro" id="IPR051225">
    <property type="entry name" value="NAD(P)_epim/dehydratase"/>
</dbReference>
<organism evidence="9 10">
    <name type="scientific">Trichoplax adhaerens</name>
    <name type="common">Trichoplax reptans</name>
    <dbReference type="NCBI Taxonomy" id="10228"/>
    <lineage>
        <taxon>Eukaryota</taxon>
        <taxon>Metazoa</taxon>
        <taxon>Placozoa</taxon>
        <taxon>Uniplacotomia</taxon>
        <taxon>Trichoplacea</taxon>
        <taxon>Trichoplacidae</taxon>
        <taxon>Trichoplax</taxon>
    </lineage>
</organism>
<dbReference type="FunFam" id="3.40.50.720:FF:000077">
    <property type="entry name" value="L-threonine 3-dehydrogenase, mitochondrial"/>
    <property type="match status" value="1"/>
</dbReference>
<dbReference type="InterPro" id="IPR036291">
    <property type="entry name" value="NAD(P)-bd_dom_sf"/>
</dbReference>
<dbReference type="InterPro" id="IPR001509">
    <property type="entry name" value="Epimerase_deHydtase"/>
</dbReference>
<dbReference type="AlphaFoldDB" id="B3RV82"/>
<protein>
    <recommendedName>
        <fullName evidence="6">L-threonine 3-dehydrogenase, mitochondrial</fullName>
        <ecNumber evidence="5">1.1.1.103</ecNumber>
    </recommendedName>
</protein>
<gene>
    <name evidence="9" type="ORF">TRIADDRAFT_24631</name>
</gene>
<dbReference type="OMA" id="ICFTDSI"/>
<evidence type="ECO:0000313" key="9">
    <source>
        <dbReference type="EMBL" id="EDV25458.1"/>
    </source>
</evidence>
<evidence type="ECO:0000256" key="1">
    <source>
        <dbReference type="ARBA" id="ARBA00007637"/>
    </source>
</evidence>
<evidence type="ECO:0000256" key="7">
    <source>
        <dbReference type="SAM" id="MobiDB-lite"/>
    </source>
</evidence>
<dbReference type="PhylomeDB" id="B3RV82"/>
<dbReference type="PANTHER" id="PTHR42687:SF1">
    <property type="entry name" value="L-THREONINE 3-DEHYDROGENASE, MITOCHONDRIAL"/>
    <property type="match status" value="1"/>
</dbReference>
<dbReference type="STRING" id="10228.B3RV82"/>
<evidence type="ECO:0000313" key="10">
    <source>
        <dbReference type="Proteomes" id="UP000009022"/>
    </source>
</evidence>
<comment type="function">
    <text evidence="3">Catalyzes the NAD(+)-dependent oxidation of L-threonine to 2-amino-3-ketobutyrate, mediating L-threonine catabolism.</text>
</comment>
<dbReference type="OrthoDB" id="10058185at2759"/>
<dbReference type="HOGENOM" id="CLU_007383_19_1_1"/>
<dbReference type="Pfam" id="PF01370">
    <property type="entry name" value="Epimerase"/>
    <property type="match status" value="1"/>
</dbReference>
<dbReference type="eggNOG" id="KOG2774">
    <property type="taxonomic scope" value="Eukaryota"/>
</dbReference>
<dbReference type="RefSeq" id="XP_002111491.1">
    <property type="nucleotide sequence ID" value="XM_002111455.1"/>
</dbReference>
<comment type="pathway">
    <text evidence="4">Amino-acid degradation; L-threonine degradation via oxydo-reductase pathway; glycine from L-threonine: step 1/2.</text>
</comment>